<dbReference type="Proteomes" id="UP000026915">
    <property type="component" value="Chromosome 3"/>
</dbReference>
<dbReference type="eggNOG" id="KOG0851">
    <property type="taxonomic scope" value="Eukaryota"/>
</dbReference>
<dbReference type="InterPro" id="IPR047192">
    <property type="entry name" value="Euk_RPA1_DBD_C"/>
</dbReference>
<dbReference type="GO" id="GO:0006289">
    <property type="term" value="P:nucleotide-excision repair"/>
    <property type="evidence" value="ECO:0000318"/>
    <property type="project" value="GO_Central"/>
</dbReference>
<dbReference type="CDD" id="cd04476">
    <property type="entry name" value="RPA1_DBD_C"/>
    <property type="match status" value="1"/>
</dbReference>
<dbReference type="CDD" id="cd04480">
    <property type="entry name" value="RPA1_DBD_A_like"/>
    <property type="match status" value="1"/>
</dbReference>
<dbReference type="PANTHER" id="PTHR47165">
    <property type="entry name" value="OS03G0429900 PROTEIN"/>
    <property type="match status" value="1"/>
</dbReference>
<dbReference type="OMA" id="WANHISH"/>
<dbReference type="GO" id="GO:0043047">
    <property type="term" value="F:single-stranded telomeric DNA binding"/>
    <property type="evidence" value="ECO:0000318"/>
    <property type="project" value="GO_Central"/>
</dbReference>
<dbReference type="Pfam" id="PF02721">
    <property type="entry name" value="DUF223"/>
    <property type="match status" value="1"/>
</dbReference>
<dbReference type="AlphaFoldDB" id="A0A061G0G0"/>
<name>A0A061G0G0_THECC</name>
<feature type="compositionally biased region" description="Basic and acidic residues" evidence="1">
    <location>
        <begin position="672"/>
        <end position="682"/>
    </location>
</feature>
<protein>
    <recommendedName>
        <fullName evidence="2">Replication protein A 70 kDa DNA-binding subunit B/D first OB fold domain-containing protein</fullName>
    </recommendedName>
</protein>
<keyword evidence="4" id="KW-1185">Reference proteome</keyword>
<dbReference type="GO" id="GO:0005662">
    <property type="term" value="C:DNA replication factor A complex"/>
    <property type="evidence" value="ECO:0000318"/>
    <property type="project" value="GO_Central"/>
</dbReference>
<dbReference type="GO" id="GO:0051321">
    <property type="term" value="P:meiotic cell cycle"/>
    <property type="evidence" value="ECO:0000318"/>
    <property type="project" value="GO_Central"/>
</dbReference>
<dbReference type="EMBL" id="CM001881">
    <property type="protein sequence ID" value="EOY23330.1"/>
    <property type="molecule type" value="Genomic_DNA"/>
</dbReference>
<feature type="domain" description="Replication protein A 70 kDa DNA-binding subunit B/D first OB fold" evidence="2">
    <location>
        <begin position="191"/>
        <end position="295"/>
    </location>
</feature>
<dbReference type="InParanoid" id="A0A061G0G0"/>
<dbReference type="Gene3D" id="2.40.50.140">
    <property type="entry name" value="Nucleic acid-binding proteins"/>
    <property type="match status" value="3"/>
</dbReference>
<gene>
    <name evidence="3" type="ORF">TCM_015256</name>
</gene>
<dbReference type="GO" id="GO:0007004">
    <property type="term" value="P:telomere maintenance via telomerase"/>
    <property type="evidence" value="ECO:0000318"/>
    <property type="project" value="GO_Central"/>
</dbReference>
<organism evidence="3 4">
    <name type="scientific">Theobroma cacao</name>
    <name type="common">Cacao</name>
    <name type="synonym">Cocoa</name>
    <dbReference type="NCBI Taxonomy" id="3641"/>
    <lineage>
        <taxon>Eukaryota</taxon>
        <taxon>Viridiplantae</taxon>
        <taxon>Streptophyta</taxon>
        <taxon>Embryophyta</taxon>
        <taxon>Tracheophyta</taxon>
        <taxon>Spermatophyta</taxon>
        <taxon>Magnoliopsida</taxon>
        <taxon>eudicotyledons</taxon>
        <taxon>Gunneridae</taxon>
        <taxon>Pentapetalae</taxon>
        <taxon>rosids</taxon>
        <taxon>malvids</taxon>
        <taxon>Malvales</taxon>
        <taxon>Malvaceae</taxon>
        <taxon>Byttnerioideae</taxon>
        <taxon>Theobroma</taxon>
    </lineage>
</organism>
<dbReference type="InterPro" id="IPR003871">
    <property type="entry name" value="RFA1B/D_OB_1st"/>
</dbReference>
<dbReference type="GO" id="GO:0000724">
    <property type="term" value="P:double-strand break repair via homologous recombination"/>
    <property type="evidence" value="ECO:0000318"/>
    <property type="project" value="GO_Central"/>
</dbReference>
<dbReference type="InterPro" id="IPR012340">
    <property type="entry name" value="NA-bd_OB-fold"/>
</dbReference>
<evidence type="ECO:0000259" key="2">
    <source>
        <dbReference type="Pfam" id="PF02721"/>
    </source>
</evidence>
<accession>A0A061G0G0</accession>
<sequence length="682" mass="76708">MECAKFYSNCPAFVCHRDVFLYSVVGFDGELKTVSQKSVDVFIPSDFYNLRFLNPNTNGYYTSLASTSQIQNSVAFRNSKRKLGYNTVESSSYIQNVEQDCRNSQRRNIVSFEIDHRDDDNSFEQELSLASDASQMLPILNDEDHISAFDQQTAHIGTSFVGDNSTSTHFDSNQYNIPLNLGGPRYEIMSYQPLSELQIGKEGGTIQICVARIWHSINYKQANDIISLDFLATDDKGNAIQAIIHKIHMKEFESILKEGHVYCISEFKVSKPKKSYNVISAPSAITITSKTKIVKASSSALSFQRHYFQFLEFEHLPHRYKINETLIALSSQRCNIVSLHQTKLKALQHQVLNAAALFSTIPTTQGTIINATLWGDLAYCVDDDIIGLKSKPIIILAAMTVGEYQGQPSVASCSASKIYVDLNIPIVADMKARFDEKNAPVLLLDVRQRPQIPPDQQENHNRVTIKQLLQIDHSKTQIETYTCIAKIKEFDCTEGWYYIGCKICMKTLQQISDTFWCPDAKHGEQLPHLCYKLIITVEDNTGNATFVVFGDDGEKVVGASIPKLALLNHLDKYILPEPITKLIDQEKLFSISLVTKSLDTGNLTFRINSCKAVNEAHKPTMMLGQSSTCESTLHLNKKKSNLEVQECPPSSPENQIQQDLFPEESPIKKVKLSAEQKQDKHG</sequence>
<evidence type="ECO:0000313" key="3">
    <source>
        <dbReference type="EMBL" id="EOY23330.1"/>
    </source>
</evidence>
<dbReference type="HOGENOM" id="CLU_403566_0_0_1"/>
<dbReference type="STRING" id="3641.A0A061G0G0"/>
<dbReference type="GO" id="GO:0003684">
    <property type="term" value="F:damaged DNA binding"/>
    <property type="evidence" value="ECO:0000318"/>
    <property type="project" value="GO_Central"/>
</dbReference>
<dbReference type="Gramene" id="EOY23330">
    <property type="protein sequence ID" value="EOY23330"/>
    <property type="gene ID" value="TCM_015256"/>
</dbReference>
<proteinExistence type="predicted"/>
<feature type="region of interest" description="Disordered" evidence="1">
    <location>
        <begin position="643"/>
        <end position="682"/>
    </location>
</feature>
<evidence type="ECO:0000256" key="1">
    <source>
        <dbReference type="SAM" id="MobiDB-lite"/>
    </source>
</evidence>
<dbReference type="PANTHER" id="PTHR47165:SF4">
    <property type="entry name" value="OS03G0429900 PROTEIN"/>
    <property type="match status" value="1"/>
</dbReference>
<dbReference type="GO" id="GO:0006260">
    <property type="term" value="P:DNA replication"/>
    <property type="evidence" value="ECO:0000318"/>
    <property type="project" value="GO_Central"/>
</dbReference>
<dbReference type="SUPFAM" id="SSF50249">
    <property type="entry name" value="Nucleic acid-binding proteins"/>
    <property type="match status" value="3"/>
</dbReference>
<reference evidence="3 4" key="1">
    <citation type="journal article" date="2013" name="Genome Biol.">
        <title>The genome sequence of the most widely cultivated cacao type and its use to identify candidate genes regulating pod color.</title>
        <authorList>
            <person name="Motamayor J.C."/>
            <person name="Mockaitis K."/>
            <person name="Schmutz J."/>
            <person name="Haiminen N."/>
            <person name="Iii D.L."/>
            <person name="Cornejo O."/>
            <person name="Findley S.D."/>
            <person name="Zheng P."/>
            <person name="Utro F."/>
            <person name="Royaert S."/>
            <person name="Saski C."/>
            <person name="Jenkins J."/>
            <person name="Podicheti R."/>
            <person name="Zhao M."/>
            <person name="Scheffler B.E."/>
            <person name="Stack J.C."/>
            <person name="Feltus F.A."/>
            <person name="Mustiga G.M."/>
            <person name="Amores F."/>
            <person name="Phillips W."/>
            <person name="Marelli J.P."/>
            <person name="May G.D."/>
            <person name="Shapiro H."/>
            <person name="Ma J."/>
            <person name="Bustamante C.D."/>
            <person name="Schnell R.J."/>
            <person name="Main D."/>
            <person name="Gilbert D."/>
            <person name="Parida L."/>
            <person name="Kuhn D.N."/>
        </authorList>
    </citation>
    <scope>NUCLEOTIDE SEQUENCE [LARGE SCALE GENOMIC DNA]</scope>
    <source>
        <strain evidence="4">cv. Matina 1-6</strain>
    </source>
</reference>
<evidence type="ECO:0000313" key="4">
    <source>
        <dbReference type="Proteomes" id="UP000026915"/>
    </source>
</evidence>